<evidence type="ECO:0000256" key="6">
    <source>
        <dbReference type="RuleBase" id="RU364082"/>
    </source>
</evidence>
<dbReference type="OrthoDB" id="9803892at2"/>
<keyword evidence="6" id="KW-0521">NADP</keyword>
<dbReference type="GO" id="GO:0008831">
    <property type="term" value="F:dTDP-4-dehydrorhamnose reductase activity"/>
    <property type="evidence" value="ECO:0007669"/>
    <property type="project" value="UniProtKB-EC"/>
</dbReference>
<dbReference type="Proteomes" id="UP000487757">
    <property type="component" value="Unassembled WGS sequence"/>
</dbReference>
<comment type="catalytic activity">
    <reaction evidence="5">
        <text>dTDP-beta-L-rhamnose + NADP(+) = dTDP-4-dehydro-beta-L-rhamnose + NADPH + H(+)</text>
        <dbReference type="Rhea" id="RHEA:21796"/>
        <dbReference type="ChEBI" id="CHEBI:15378"/>
        <dbReference type="ChEBI" id="CHEBI:57510"/>
        <dbReference type="ChEBI" id="CHEBI:57783"/>
        <dbReference type="ChEBI" id="CHEBI:58349"/>
        <dbReference type="ChEBI" id="CHEBI:62830"/>
        <dbReference type="EC" id="1.1.1.133"/>
    </reaction>
</comment>
<dbReference type="UniPathway" id="UPA00124"/>
<dbReference type="PANTHER" id="PTHR10491">
    <property type="entry name" value="DTDP-4-DEHYDRORHAMNOSE REDUCTASE"/>
    <property type="match status" value="1"/>
</dbReference>
<evidence type="ECO:0000256" key="2">
    <source>
        <dbReference type="ARBA" id="ARBA00010944"/>
    </source>
</evidence>
<organism evidence="8 9">
    <name type="scientific">Pedobacter petrophilus</name>
    <dbReference type="NCBI Taxonomy" id="1908241"/>
    <lineage>
        <taxon>Bacteria</taxon>
        <taxon>Pseudomonadati</taxon>
        <taxon>Bacteroidota</taxon>
        <taxon>Sphingobacteriia</taxon>
        <taxon>Sphingobacteriales</taxon>
        <taxon>Sphingobacteriaceae</taxon>
        <taxon>Pedobacter</taxon>
    </lineage>
</organism>
<dbReference type="RefSeq" id="WP_154279008.1">
    <property type="nucleotide sequence ID" value="NZ_JBHUJQ010000001.1"/>
</dbReference>
<dbReference type="Gene3D" id="3.40.50.720">
    <property type="entry name" value="NAD(P)-binding Rossmann-like Domain"/>
    <property type="match status" value="1"/>
</dbReference>
<evidence type="ECO:0000256" key="1">
    <source>
        <dbReference type="ARBA" id="ARBA00004781"/>
    </source>
</evidence>
<name>A0A7K0FU41_9SPHI</name>
<keyword evidence="6" id="KW-0560">Oxidoreductase</keyword>
<dbReference type="CDD" id="cd05254">
    <property type="entry name" value="dTDP_HR_like_SDR_e"/>
    <property type="match status" value="1"/>
</dbReference>
<comment type="similarity">
    <text evidence="2 6">Belongs to the dTDP-4-dehydrorhamnose reductase family.</text>
</comment>
<dbReference type="AlphaFoldDB" id="A0A7K0FU41"/>
<sequence>MKTILVTGSNGLLGQKITEKILTEGRVNLIATAKGANRFPVNGGYEYAEMDILNAIQVKEVLVKYKPDAVIHTAAMTNVDTSEANKEWCYQLNVTATQNLVSLCEDQNIHFIHLSTDFVFDGADGPYLESDKPNPLSYYGETKLLAEVAVQKSNAAWTILRTVLVYGITHDMSRSNIVLWAKGALEKGGAINVVNDQWRTPTLAEDLAEACLLVAENNAKGIYHISGKDYMSIADLVRKVADYWLLDQSLILEVSSVSLNQIAKRPGKTGFILDKAIKELKYNPHSFEEGLKMVDEQLKRH</sequence>
<dbReference type="Pfam" id="PF04321">
    <property type="entry name" value="RmlD_sub_bind"/>
    <property type="match status" value="1"/>
</dbReference>
<proteinExistence type="inferred from homology"/>
<feature type="domain" description="RmlD-like substrate binding" evidence="7">
    <location>
        <begin position="3"/>
        <end position="295"/>
    </location>
</feature>
<dbReference type="InterPro" id="IPR005913">
    <property type="entry name" value="dTDP_dehydrorham_reduct"/>
</dbReference>
<evidence type="ECO:0000313" key="9">
    <source>
        <dbReference type="Proteomes" id="UP000487757"/>
    </source>
</evidence>
<dbReference type="GO" id="GO:0019305">
    <property type="term" value="P:dTDP-rhamnose biosynthetic process"/>
    <property type="evidence" value="ECO:0007669"/>
    <property type="project" value="UniProtKB-UniPathway"/>
</dbReference>
<dbReference type="SUPFAM" id="SSF51735">
    <property type="entry name" value="NAD(P)-binding Rossmann-fold domains"/>
    <property type="match status" value="1"/>
</dbReference>
<evidence type="ECO:0000259" key="7">
    <source>
        <dbReference type="Pfam" id="PF04321"/>
    </source>
</evidence>
<evidence type="ECO:0000256" key="3">
    <source>
        <dbReference type="ARBA" id="ARBA00012929"/>
    </source>
</evidence>
<evidence type="ECO:0000256" key="5">
    <source>
        <dbReference type="ARBA" id="ARBA00048200"/>
    </source>
</evidence>
<evidence type="ECO:0000256" key="4">
    <source>
        <dbReference type="ARBA" id="ARBA00017099"/>
    </source>
</evidence>
<keyword evidence="9" id="KW-1185">Reference proteome</keyword>
<dbReference type="EC" id="1.1.1.133" evidence="3 6"/>
<dbReference type="PANTHER" id="PTHR10491:SF4">
    <property type="entry name" value="METHIONINE ADENOSYLTRANSFERASE 2 SUBUNIT BETA"/>
    <property type="match status" value="1"/>
</dbReference>
<comment type="pathway">
    <text evidence="1 6">Carbohydrate biosynthesis; dTDP-L-rhamnose biosynthesis.</text>
</comment>
<accession>A0A7K0FU41</accession>
<dbReference type="InterPro" id="IPR029903">
    <property type="entry name" value="RmlD-like-bd"/>
</dbReference>
<protein>
    <recommendedName>
        <fullName evidence="4 6">dTDP-4-dehydrorhamnose reductase</fullName>
        <ecNumber evidence="3 6">1.1.1.133</ecNumber>
    </recommendedName>
</protein>
<dbReference type="EMBL" id="WKKH01000002">
    <property type="protein sequence ID" value="MRX74842.1"/>
    <property type="molecule type" value="Genomic_DNA"/>
</dbReference>
<gene>
    <name evidence="8" type="ORF">GJU39_01970</name>
</gene>
<comment type="caution">
    <text evidence="8">The sequence shown here is derived from an EMBL/GenBank/DDBJ whole genome shotgun (WGS) entry which is preliminary data.</text>
</comment>
<dbReference type="InterPro" id="IPR036291">
    <property type="entry name" value="NAD(P)-bd_dom_sf"/>
</dbReference>
<reference evidence="8 9" key="1">
    <citation type="submission" date="2019-11" db="EMBL/GenBank/DDBJ databases">
        <title>Pedobacter petrophilus genome.</title>
        <authorList>
            <person name="Feldbauer M.J."/>
            <person name="Newman J.D."/>
        </authorList>
    </citation>
    <scope>NUCLEOTIDE SEQUENCE [LARGE SCALE GENOMIC DNA]</scope>
    <source>
        <strain evidence="8 9">LMG 29686</strain>
    </source>
</reference>
<evidence type="ECO:0000313" key="8">
    <source>
        <dbReference type="EMBL" id="MRX74842.1"/>
    </source>
</evidence>
<comment type="function">
    <text evidence="6">Catalyzes the reduction of dTDP-6-deoxy-L-lyxo-4-hexulose to yield dTDP-L-rhamnose.</text>
</comment>